<keyword evidence="7 15" id="KW-0067">ATP-binding</keyword>
<comment type="similarity">
    <text evidence="12">Belongs to the TRAFAC class myosin-kinesin ATPase superfamily. Kinesin family. KIN-5/BimC subfamily.</text>
</comment>
<evidence type="ECO:0000256" key="1">
    <source>
        <dbReference type="ARBA" id="ARBA00004186"/>
    </source>
</evidence>
<dbReference type="InterPro" id="IPR027417">
    <property type="entry name" value="P-loop_NTPase"/>
</dbReference>
<evidence type="ECO:0000256" key="8">
    <source>
        <dbReference type="ARBA" id="ARBA00023054"/>
    </source>
</evidence>
<dbReference type="GO" id="GO:0098653">
    <property type="term" value="P:centromere clustering"/>
    <property type="evidence" value="ECO:0007669"/>
    <property type="project" value="EnsemblFungi"/>
</dbReference>
<dbReference type="KEGG" id="tdl:TDEL_0C01600"/>
<comment type="subcellular location">
    <subcellularLocation>
        <location evidence="1">Cytoplasm</location>
        <location evidence="1">Cytoskeleton</location>
        <location evidence="1">Spindle</location>
    </subcellularLocation>
</comment>
<feature type="compositionally biased region" description="Polar residues" evidence="17">
    <location>
        <begin position="1014"/>
        <end position="1026"/>
    </location>
</feature>
<dbReference type="SUPFAM" id="SSF52540">
    <property type="entry name" value="P-loop containing nucleoside triphosphate hydrolases"/>
    <property type="match status" value="1"/>
</dbReference>
<dbReference type="PROSITE" id="PS00411">
    <property type="entry name" value="KINESIN_MOTOR_1"/>
    <property type="match status" value="1"/>
</dbReference>
<sequence length="1105" mass="124164">MKGSTSGMSGIGESTRRKTVFGAPLARPRESEQQEGRVSSNMRVYVRCRSRNEQEIEEKSSVVISTLGAKGREVILSNGAGSLSHSKRTYTFDQVFGAESDQETVFDEVAKDYISEMLEGYNCTVFTYGQTGTGKTYTMSGDISILGDLDSQDKILLGEHSGIIPRVLVDLFKQLSQETNEYTVKVSFLELYNEKLKDLLAESEQEEENIRIFDNNSGFNCNKNVKQLVKLDGSSHRTSSASSSSSSIMVKGMEEFYIKSAHEGLELLMTGSLKRKVAATKCNDLSSRSHTVFTITTNVARTDPVSNEQYIKIGKLNLVDLAGSENINRSGAENKRAQEAGLINKSLLTLGRVINALVDNSQHIPYRESKLTRLLQDSLGGKTKTCIIATISPAKISMDETVSTLEYATRAKSIKNTPQVNQSMSKNSCLGEYIHEIERLRQELKASRQKEGMYITEDQFQLYESNSILVEEQKVRIQNMEDQILKFKAKYVEQTNLSKDAEKRLKQSQLLCKKLSIEKAEMSENFQSFRQTCTEYVDSVEDIHRSNLELIRSLKDERDDLFGKSVESGNMISSLIADNIRQGKNLSKLNSSLQAYSSKYDQVSAGVFEEMESNVIFHKNAIVGQLSSISLDTFMTNIRSMHSALIKVFSELQTYRFDEKGIIFSAHRSILNQCYRRVCHFMTMLDSSFSGLVHGLRQASELSLDEVDKLGDSYSGRACEVIEAQKRHIEDMENKLCRKSQALEKSNAHILSLQEYFAENIMKQRSKIFDDLKKAVETAEGHQLSLEEDVLKKSIDTLQIVKNEMCTEHVTSLHEMAELGTSSLNSFSELVKSFRNKLSQLSHGSTDRLSHLLATNSITKELHDFKKAIVIECSDHKSQSLVEKIDELNTRISSHVEAVILESSDAISESSNKVSAASGQAKQRLENAVSELDALCEYLMANYKENFNQITKTQDRIISDHCADVQLSIATLENFAQHFDVPTQPRIKVEVSNSFGSQLPKLRSPGKSDKQEEWQNGTENENVCSPTRNHLIFNPSTPVPVPDQPLSKVLLPRSINSNAKRPTMLPIDLKKPQITYNNNLKRRFTTEPVIERDDAQEKRPRSGGT</sequence>
<dbReference type="GO" id="GO:0005524">
    <property type="term" value="F:ATP binding"/>
    <property type="evidence" value="ECO:0007669"/>
    <property type="project" value="UniProtKB-UniRule"/>
</dbReference>
<dbReference type="InterPro" id="IPR001752">
    <property type="entry name" value="Kinesin_motor_dom"/>
</dbReference>
<feature type="region of interest" description="Disordered" evidence="17">
    <location>
        <begin position="998"/>
        <end position="1026"/>
    </location>
</feature>
<dbReference type="GO" id="GO:0030543">
    <property type="term" value="P:2-micrometer plasmid partitioning"/>
    <property type="evidence" value="ECO:0007669"/>
    <property type="project" value="EnsemblFungi"/>
</dbReference>
<dbReference type="RefSeq" id="XP_003680260.1">
    <property type="nucleotide sequence ID" value="XM_003680212.1"/>
</dbReference>
<dbReference type="GO" id="GO:0051301">
    <property type="term" value="P:cell division"/>
    <property type="evidence" value="ECO:0007669"/>
    <property type="project" value="UniProtKB-KW"/>
</dbReference>
<dbReference type="GO" id="GO:0008574">
    <property type="term" value="F:plus-end-directed microtubule motor activity"/>
    <property type="evidence" value="ECO:0007669"/>
    <property type="project" value="TreeGrafter"/>
</dbReference>
<evidence type="ECO:0000313" key="19">
    <source>
        <dbReference type="EMBL" id="CCE91049.1"/>
    </source>
</evidence>
<dbReference type="GO" id="GO:0007019">
    <property type="term" value="P:microtubule depolymerization"/>
    <property type="evidence" value="ECO:0007669"/>
    <property type="project" value="EnsemblFungi"/>
</dbReference>
<evidence type="ECO:0000313" key="20">
    <source>
        <dbReference type="Proteomes" id="UP000005627"/>
    </source>
</evidence>
<accession>G8ZRA7</accession>
<reference evidence="19 20" key="1">
    <citation type="journal article" date="2011" name="Proc. Natl. Acad. Sci. U.S.A.">
        <title>Evolutionary erosion of yeast sex chromosomes by mating-type switching accidents.</title>
        <authorList>
            <person name="Gordon J.L."/>
            <person name="Armisen D."/>
            <person name="Proux-Wera E."/>
            <person name="Oheigeartaigh S.S."/>
            <person name="Byrne K.P."/>
            <person name="Wolfe K.H."/>
        </authorList>
    </citation>
    <scope>NUCLEOTIDE SEQUENCE [LARGE SCALE GENOMIC DNA]</scope>
    <source>
        <strain evidence="20">ATCC 10662 / CBS 1146 / NBRC 0425 / NCYC 2629 / NRRL Y-866</strain>
    </source>
</reference>
<dbReference type="InterPro" id="IPR047241">
    <property type="entry name" value="KIF11-like_kin_motor_dom"/>
</dbReference>
<dbReference type="GO" id="GO:0005634">
    <property type="term" value="C:nucleus"/>
    <property type="evidence" value="ECO:0007669"/>
    <property type="project" value="TreeGrafter"/>
</dbReference>
<evidence type="ECO:0000256" key="9">
    <source>
        <dbReference type="ARBA" id="ARBA00023175"/>
    </source>
</evidence>
<keyword evidence="20" id="KW-1185">Reference proteome</keyword>
<evidence type="ECO:0000256" key="15">
    <source>
        <dbReference type="PROSITE-ProRule" id="PRU00283"/>
    </source>
</evidence>
<dbReference type="CDD" id="cd01364">
    <property type="entry name" value="KISc_BimC_Eg5"/>
    <property type="match status" value="1"/>
</dbReference>
<feature type="binding site" evidence="15">
    <location>
        <begin position="129"/>
        <end position="136"/>
    </location>
    <ligand>
        <name>ATP</name>
        <dbReference type="ChEBI" id="CHEBI:30616"/>
    </ligand>
</feature>
<evidence type="ECO:0000256" key="2">
    <source>
        <dbReference type="ARBA" id="ARBA00022490"/>
    </source>
</evidence>
<feature type="compositionally biased region" description="Basic and acidic residues" evidence="17">
    <location>
        <begin position="1089"/>
        <end position="1105"/>
    </location>
</feature>
<dbReference type="EMBL" id="HE616744">
    <property type="protein sequence ID" value="CCE91049.1"/>
    <property type="molecule type" value="Genomic_DNA"/>
</dbReference>
<dbReference type="PROSITE" id="PS50067">
    <property type="entry name" value="KINESIN_MOTOR_2"/>
    <property type="match status" value="1"/>
</dbReference>
<keyword evidence="6" id="KW-0498">Mitosis</keyword>
<dbReference type="GO" id="GO:0008017">
    <property type="term" value="F:microtubule binding"/>
    <property type="evidence" value="ECO:0007669"/>
    <property type="project" value="InterPro"/>
</dbReference>
<evidence type="ECO:0000256" key="16">
    <source>
        <dbReference type="SAM" id="Coils"/>
    </source>
</evidence>
<dbReference type="InterPro" id="IPR019821">
    <property type="entry name" value="Kinesin_motor_CS"/>
</dbReference>
<feature type="region of interest" description="Disordered" evidence="17">
    <location>
        <begin position="1085"/>
        <end position="1105"/>
    </location>
</feature>
<keyword evidence="8 16" id="KW-0175">Coiled coil</keyword>
<dbReference type="OrthoDB" id="3176171at2759"/>
<dbReference type="InterPro" id="IPR047149">
    <property type="entry name" value="KIF11-like"/>
</dbReference>
<dbReference type="GeneID" id="11500384"/>
<dbReference type="GO" id="GO:0000776">
    <property type="term" value="C:kinetochore"/>
    <property type="evidence" value="ECO:0007669"/>
    <property type="project" value="EnsemblFungi"/>
</dbReference>
<keyword evidence="5 15" id="KW-0547">Nucleotide-binding</keyword>
<keyword evidence="11" id="KW-0131">Cell cycle</keyword>
<protein>
    <recommendedName>
        <fullName evidence="14">Kinesin-like protein KIP1</fullName>
    </recommendedName>
</protein>
<evidence type="ECO:0000256" key="13">
    <source>
        <dbReference type="ARBA" id="ARBA00059896"/>
    </source>
</evidence>
<organism evidence="19 20">
    <name type="scientific">Torulaspora delbrueckii</name>
    <name type="common">Yeast</name>
    <name type="synonym">Candida colliculosa</name>
    <dbReference type="NCBI Taxonomy" id="4950"/>
    <lineage>
        <taxon>Eukaryota</taxon>
        <taxon>Fungi</taxon>
        <taxon>Dikarya</taxon>
        <taxon>Ascomycota</taxon>
        <taxon>Saccharomycotina</taxon>
        <taxon>Saccharomycetes</taxon>
        <taxon>Saccharomycetales</taxon>
        <taxon>Saccharomycetaceae</taxon>
        <taxon>Torulaspora</taxon>
    </lineage>
</organism>
<evidence type="ECO:0000256" key="11">
    <source>
        <dbReference type="ARBA" id="ARBA00023306"/>
    </source>
</evidence>
<feature type="coiled-coil region" evidence="16">
    <location>
        <begin position="186"/>
        <end position="216"/>
    </location>
</feature>
<dbReference type="GO" id="GO:1990537">
    <property type="term" value="C:mitotic spindle polar microtubule"/>
    <property type="evidence" value="ECO:0007669"/>
    <property type="project" value="EnsemblFungi"/>
</dbReference>
<feature type="coiled-coil region" evidence="16">
    <location>
        <begin position="430"/>
        <end position="518"/>
    </location>
</feature>
<proteinExistence type="inferred from homology"/>
<dbReference type="Proteomes" id="UP000005627">
    <property type="component" value="Chromosome 3"/>
</dbReference>
<keyword evidence="9 15" id="KW-0505">Motor protein</keyword>
<dbReference type="AlphaFoldDB" id="G8ZRA7"/>
<evidence type="ECO:0000256" key="7">
    <source>
        <dbReference type="ARBA" id="ARBA00022840"/>
    </source>
</evidence>
<dbReference type="FunCoup" id="G8ZRA7">
    <property type="interactions" value="1123"/>
</dbReference>
<evidence type="ECO:0000256" key="14">
    <source>
        <dbReference type="ARBA" id="ARBA00074599"/>
    </source>
</evidence>
<dbReference type="GO" id="GO:0000073">
    <property type="term" value="P:initial mitotic spindle pole body separation"/>
    <property type="evidence" value="ECO:0007669"/>
    <property type="project" value="EnsemblFungi"/>
</dbReference>
<dbReference type="PRINTS" id="PR00380">
    <property type="entry name" value="KINESINHEAVY"/>
</dbReference>
<feature type="region of interest" description="Disordered" evidence="17">
    <location>
        <begin position="1"/>
        <end position="38"/>
    </location>
</feature>
<dbReference type="Gene3D" id="3.40.850.10">
    <property type="entry name" value="Kinesin motor domain"/>
    <property type="match status" value="1"/>
</dbReference>
<evidence type="ECO:0000256" key="17">
    <source>
        <dbReference type="SAM" id="MobiDB-lite"/>
    </source>
</evidence>
<dbReference type="InterPro" id="IPR036961">
    <property type="entry name" value="Kinesin_motor_dom_sf"/>
</dbReference>
<dbReference type="Pfam" id="PF00225">
    <property type="entry name" value="Kinesin"/>
    <property type="match status" value="1"/>
</dbReference>
<dbReference type="FunFam" id="3.40.850.10:FF:000051">
    <property type="entry name" value="Kinesin-like protein bimC"/>
    <property type="match status" value="1"/>
</dbReference>
<keyword evidence="2" id="KW-0963">Cytoplasm</keyword>
<keyword evidence="4" id="KW-0493">Microtubule</keyword>
<comment type="function">
    <text evidence="13">Required for assembly of the mitotic spindle. Interacts with spindle microtubules to produce an outwardly directed force acting upon the poles. Following spindle assembly, CIN8 and KIP1 apparently act to oppose a force that draws separated poles back together. This force seems to be mediate by KAR3.</text>
</comment>
<dbReference type="SMART" id="SM00129">
    <property type="entry name" value="KISc"/>
    <property type="match status" value="1"/>
</dbReference>
<evidence type="ECO:0000256" key="3">
    <source>
        <dbReference type="ARBA" id="ARBA00022618"/>
    </source>
</evidence>
<evidence type="ECO:0000259" key="18">
    <source>
        <dbReference type="PROSITE" id="PS50067"/>
    </source>
</evidence>
<dbReference type="HOGENOM" id="CLU_001485_33_2_1"/>
<dbReference type="PANTHER" id="PTHR47970:SF19">
    <property type="entry name" value="KINESIN-LIKE PROTEIN KIP1"/>
    <property type="match status" value="1"/>
</dbReference>
<dbReference type="InParanoid" id="G8ZRA7"/>
<gene>
    <name evidence="19" type="primary">TDEL0C01600</name>
    <name evidence="19" type="ORF">TDEL_0C01600</name>
</gene>
<dbReference type="eggNOG" id="KOG0243">
    <property type="taxonomic scope" value="Eukaryota"/>
</dbReference>
<evidence type="ECO:0000256" key="4">
    <source>
        <dbReference type="ARBA" id="ARBA00022701"/>
    </source>
</evidence>
<feature type="domain" description="Kinesin motor" evidence="18">
    <location>
        <begin position="41"/>
        <end position="414"/>
    </location>
</feature>
<dbReference type="GO" id="GO:0007018">
    <property type="term" value="P:microtubule-based movement"/>
    <property type="evidence" value="ECO:0007669"/>
    <property type="project" value="InterPro"/>
</dbReference>
<evidence type="ECO:0000256" key="12">
    <source>
        <dbReference type="ARBA" id="ARBA00034704"/>
    </source>
</evidence>
<keyword evidence="3" id="KW-0132">Cell division</keyword>
<dbReference type="PANTHER" id="PTHR47970">
    <property type="entry name" value="KINESIN-LIKE PROTEIN KIF11"/>
    <property type="match status" value="1"/>
</dbReference>
<dbReference type="STRING" id="1076872.G8ZRA7"/>
<evidence type="ECO:0000256" key="5">
    <source>
        <dbReference type="ARBA" id="ARBA00022741"/>
    </source>
</evidence>
<evidence type="ECO:0000256" key="10">
    <source>
        <dbReference type="ARBA" id="ARBA00023212"/>
    </source>
</evidence>
<evidence type="ECO:0000256" key="6">
    <source>
        <dbReference type="ARBA" id="ARBA00022776"/>
    </source>
</evidence>
<name>G8ZRA7_TORDE</name>
<keyword evidence="10" id="KW-0206">Cytoskeleton</keyword>